<evidence type="ECO:0000313" key="5">
    <source>
        <dbReference type="Proteomes" id="UP000679992"/>
    </source>
</evidence>
<evidence type="ECO:0000313" key="4">
    <source>
        <dbReference type="EMBL" id="GIP54897.1"/>
    </source>
</evidence>
<name>A0ABQ4MGV4_9BACL</name>
<gene>
    <name evidence="4" type="ORF">J42TS3_39320</name>
</gene>
<protein>
    <recommendedName>
        <fullName evidence="6">TIGR03943 family protein</fullName>
    </recommendedName>
</protein>
<comment type="caution">
    <text evidence="4">The sequence shown here is derived from an EMBL/GenBank/DDBJ whole genome shotgun (WGS) entry which is preliminary data.</text>
</comment>
<dbReference type="NCBIfam" id="TIGR03943">
    <property type="entry name" value="TIGR03943 family putative permease subunit"/>
    <property type="match status" value="1"/>
</dbReference>
<evidence type="ECO:0000259" key="3">
    <source>
        <dbReference type="Pfam" id="PF21537"/>
    </source>
</evidence>
<feature type="domain" description="DUF1980" evidence="3">
    <location>
        <begin position="139"/>
        <end position="274"/>
    </location>
</feature>
<evidence type="ECO:0000259" key="2">
    <source>
        <dbReference type="Pfam" id="PF09323"/>
    </source>
</evidence>
<accession>A0ABQ4MGV4</accession>
<keyword evidence="5" id="KW-1185">Reference proteome</keyword>
<dbReference type="Pfam" id="PF09323">
    <property type="entry name" value="DUF1980"/>
    <property type="match status" value="1"/>
</dbReference>
<dbReference type="InterPro" id="IPR015402">
    <property type="entry name" value="DUF1980"/>
</dbReference>
<evidence type="ECO:0000256" key="1">
    <source>
        <dbReference type="SAM" id="Phobius"/>
    </source>
</evidence>
<proteinExistence type="predicted"/>
<dbReference type="InterPro" id="IPR048447">
    <property type="entry name" value="DUF1980_C"/>
</dbReference>
<dbReference type="PANTHER" id="PTHR40047">
    <property type="entry name" value="UPF0703 PROTEIN YCGQ"/>
    <property type="match status" value="1"/>
</dbReference>
<feature type="transmembrane region" description="Helical" evidence="1">
    <location>
        <begin position="42"/>
        <end position="62"/>
    </location>
</feature>
<reference evidence="4 5" key="1">
    <citation type="submission" date="2021-03" db="EMBL/GenBank/DDBJ databases">
        <title>Antimicrobial resistance genes in bacteria isolated from Japanese honey, and their potential for conferring macrolide and lincosamide resistance in the American foulbrood pathogen Paenibacillus larvae.</title>
        <authorList>
            <person name="Okamoto M."/>
            <person name="Kumagai M."/>
            <person name="Kanamori H."/>
            <person name="Takamatsu D."/>
        </authorList>
    </citation>
    <scope>NUCLEOTIDE SEQUENCE [LARGE SCALE GENOMIC DNA]</scope>
    <source>
        <strain evidence="4 5">J42TS3</strain>
    </source>
</reference>
<dbReference type="InterPro" id="IPR048493">
    <property type="entry name" value="DUF1980_N"/>
</dbReference>
<dbReference type="Proteomes" id="UP000679992">
    <property type="component" value="Unassembled WGS sequence"/>
</dbReference>
<keyword evidence="1" id="KW-0812">Transmembrane</keyword>
<feature type="domain" description="DUF1980" evidence="2">
    <location>
        <begin position="13"/>
        <end position="119"/>
    </location>
</feature>
<dbReference type="PANTHER" id="PTHR40047:SF1">
    <property type="entry name" value="UPF0703 PROTEIN YCGQ"/>
    <property type="match status" value="1"/>
</dbReference>
<sequence length="302" mass="33666">MNEEPVFQSHELFRSLILLGFAIYIARLSATGYLQYYVAPEMYPWLRLSVIPLVMLSVNLAYRTMFGTKHGVDCHCEHPVTGSKLKHAAIYALFILPILLGSLLPDQALGVTAAAKKGMILGSPVLTREQLDGKFKAPDKYNVEFAELAKLLYVQDPIEVKPEIYSEIVGSIQLFKEEFKGKRIRLSGFVYRDAGVSPDDEFVLGRFLVQCCTADAYPFGVPVLLQANHPAVRNDAWLEVEGNLVTVIREDREVMAVEAELVTEIPRPDTPYIYLNSKAVEQWIQEARESSGGIKPGAGDDS</sequence>
<dbReference type="EMBL" id="BOSL01000014">
    <property type="protein sequence ID" value="GIP54897.1"/>
    <property type="molecule type" value="Genomic_DNA"/>
</dbReference>
<keyword evidence="1" id="KW-0472">Membrane</keyword>
<keyword evidence="1" id="KW-1133">Transmembrane helix</keyword>
<feature type="transmembrane region" description="Helical" evidence="1">
    <location>
        <begin position="12"/>
        <end position="30"/>
    </location>
</feature>
<organism evidence="4 5">
    <name type="scientific">Paenibacillus vini</name>
    <dbReference type="NCBI Taxonomy" id="1476024"/>
    <lineage>
        <taxon>Bacteria</taxon>
        <taxon>Bacillati</taxon>
        <taxon>Bacillota</taxon>
        <taxon>Bacilli</taxon>
        <taxon>Bacillales</taxon>
        <taxon>Paenibacillaceae</taxon>
        <taxon>Paenibacillus</taxon>
    </lineage>
</organism>
<dbReference type="Pfam" id="PF21537">
    <property type="entry name" value="DUF1980_C"/>
    <property type="match status" value="1"/>
</dbReference>
<feature type="transmembrane region" description="Helical" evidence="1">
    <location>
        <begin position="88"/>
        <end position="105"/>
    </location>
</feature>
<dbReference type="InterPro" id="IPR052955">
    <property type="entry name" value="UPF0703_membrane_permease"/>
</dbReference>
<evidence type="ECO:0008006" key="6">
    <source>
        <dbReference type="Google" id="ProtNLM"/>
    </source>
</evidence>